<dbReference type="Proteomes" id="UP000299102">
    <property type="component" value="Unassembled WGS sequence"/>
</dbReference>
<protein>
    <submittedName>
        <fullName evidence="2">Uncharacterized protein</fullName>
    </submittedName>
</protein>
<dbReference type="EMBL" id="BGZK01000772">
    <property type="protein sequence ID" value="GBP59827.1"/>
    <property type="molecule type" value="Genomic_DNA"/>
</dbReference>
<comment type="caution">
    <text evidence="2">The sequence shown here is derived from an EMBL/GenBank/DDBJ whole genome shotgun (WGS) entry which is preliminary data.</text>
</comment>
<feature type="region of interest" description="Disordered" evidence="1">
    <location>
        <begin position="38"/>
        <end position="64"/>
    </location>
</feature>
<gene>
    <name evidence="2" type="ORF">EVAR_40211_1</name>
</gene>
<accession>A0A4C1XBY1</accession>
<reference evidence="2 3" key="1">
    <citation type="journal article" date="2019" name="Commun. Biol.">
        <title>The bagworm genome reveals a unique fibroin gene that provides high tensile strength.</title>
        <authorList>
            <person name="Kono N."/>
            <person name="Nakamura H."/>
            <person name="Ohtoshi R."/>
            <person name="Tomita M."/>
            <person name="Numata K."/>
            <person name="Arakawa K."/>
        </authorList>
    </citation>
    <scope>NUCLEOTIDE SEQUENCE [LARGE SCALE GENOMIC DNA]</scope>
</reference>
<feature type="compositionally biased region" description="Polar residues" evidence="1">
    <location>
        <begin position="90"/>
        <end position="100"/>
    </location>
</feature>
<dbReference type="AlphaFoldDB" id="A0A4C1XBY1"/>
<evidence type="ECO:0000313" key="3">
    <source>
        <dbReference type="Proteomes" id="UP000299102"/>
    </source>
</evidence>
<sequence length="100" mass="10970">MKGGKQPKFKSAGKVTVPMMVPMRPHIRNVASAITLRPTPRAGEPLESRRSPSSMDTCNSRGVTSTMLAPWERIAYLMTEERVNGKRSGSPESSLTGRIQ</sequence>
<organism evidence="2 3">
    <name type="scientific">Eumeta variegata</name>
    <name type="common">Bagworm moth</name>
    <name type="synonym">Eumeta japonica</name>
    <dbReference type="NCBI Taxonomy" id="151549"/>
    <lineage>
        <taxon>Eukaryota</taxon>
        <taxon>Metazoa</taxon>
        <taxon>Ecdysozoa</taxon>
        <taxon>Arthropoda</taxon>
        <taxon>Hexapoda</taxon>
        <taxon>Insecta</taxon>
        <taxon>Pterygota</taxon>
        <taxon>Neoptera</taxon>
        <taxon>Endopterygota</taxon>
        <taxon>Lepidoptera</taxon>
        <taxon>Glossata</taxon>
        <taxon>Ditrysia</taxon>
        <taxon>Tineoidea</taxon>
        <taxon>Psychidae</taxon>
        <taxon>Oiketicinae</taxon>
        <taxon>Eumeta</taxon>
    </lineage>
</organism>
<name>A0A4C1XBY1_EUMVA</name>
<evidence type="ECO:0000256" key="1">
    <source>
        <dbReference type="SAM" id="MobiDB-lite"/>
    </source>
</evidence>
<feature type="region of interest" description="Disordered" evidence="1">
    <location>
        <begin position="81"/>
        <end position="100"/>
    </location>
</feature>
<evidence type="ECO:0000313" key="2">
    <source>
        <dbReference type="EMBL" id="GBP59827.1"/>
    </source>
</evidence>
<keyword evidence="3" id="KW-1185">Reference proteome</keyword>
<feature type="compositionally biased region" description="Polar residues" evidence="1">
    <location>
        <begin position="51"/>
        <end position="64"/>
    </location>
</feature>
<proteinExistence type="predicted"/>